<reference evidence="2 3" key="1">
    <citation type="submission" date="2023-03" db="EMBL/GenBank/DDBJ databases">
        <title>Bacillus Genome Sequencing.</title>
        <authorList>
            <person name="Dunlap C."/>
        </authorList>
    </citation>
    <scope>NUCLEOTIDE SEQUENCE [LARGE SCALE GENOMIC DNA]</scope>
    <source>
        <strain evidence="2 3">NRS-52</strain>
    </source>
</reference>
<accession>A0ABU6Q2Z9</accession>
<sequence>MREREPYESNVEVDRTEVHKKSDSSLVAATFIKYAAYIIIFFGFLYFLIRYVFPKF</sequence>
<evidence type="ECO:0000313" key="2">
    <source>
        <dbReference type="EMBL" id="MED5020981.1"/>
    </source>
</evidence>
<dbReference type="Proteomes" id="UP001343257">
    <property type="component" value="Unassembled WGS sequence"/>
</dbReference>
<keyword evidence="1" id="KW-0812">Transmembrane</keyword>
<feature type="transmembrane region" description="Helical" evidence="1">
    <location>
        <begin position="34"/>
        <end position="53"/>
    </location>
</feature>
<keyword evidence="3" id="KW-1185">Reference proteome</keyword>
<name>A0ABU6Q2Z9_9BACL</name>
<dbReference type="RefSeq" id="WP_164766729.1">
    <property type="nucleotide sequence ID" value="NZ_BIMK01000030.1"/>
</dbReference>
<gene>
    <name evidence="2" type="ORF">P9847_27340</name>
</gene>
<evidence type="ECO:0000313" key="3">
    <source>
        <dbReference type="Proteomes" id="UP001343257"/>
    </source>
</evidence>
<proteinExistence type="predicted"/>
<keyword evidence="1" id="KW-0472">Membrane</keyword>
<evidence type="ECO:0008006" key="4">
    <source>
        <dbReference type="Google" id="ProtNLM"/>
    </source>
</evidence>
<dbReference type="EMBL" id="JARTLD010000090">
    <property type="protein sequence ID" value="MED5020981.1"/>
    <property type="molecule type" value="Genomic_DNA"/>
</dbReference>
<evidence type="ECO:0000256" key="1">
    <source>
        <dbReference type="SAM" id="Phobius"/>
    </source>
</evidence>
<keyword evidence="1" id="KW-1133">Transmembrane helix</keyword>
<comment type="caution">
    <text evidence="2">The sequence shown here is derived from an EMBL/GenBank/DDBJ whole genome shotgun (WGS) entry which is preliminary data.</text>
</comment>
<protein>
    <recommendedName>
        <fullName evidence="4">YqzM family protein</fullName>
    </recommendedName>
</protein>
<organism evidence="2 3">
    <name type="scientific">Paenibacillus chibensis</name>
    <dbReference type="NCBI Taxonomy" id="59846"/>
    <lineage>
        <taxon>Bacteria</taxon>
        <taxon>Bacillati</taxon>
        <taxon>Bacillota</taxon>
        <taxon>Bacilli</taxon>
        <taxon>Bacillales</taxon>
        <taxon>Paenibacillaceae</taxon>
        <taxon>Paenibacillus</taxon>
    </lineage>
</organism>